<evidence type="ECO:0000259" key="1">
    <source>
        <dbReference type="Pfam" id="PF01408"/>
    </source>
</evidence>
<dbReference type="RefSeq" id="WP_147669171.1">
    <property type="nucleotide sequence ID" value="NZ_VDUW01000012.1"/>
</dbReference>
<comment type="caution">
    <text evidence="3">The sequence shown here is derived from an EMBL/GenBank/DDBJ whole genome shotgun (WGS) entry which is preliminary data.</text>
</comment>
<dbReference type="Gene3D" id="3.30.360.10">
    <property type="entry name" value="Dihydrodipicolinate Reductase, domain 2"/>
    <property type="match status" value="1"/>
</dbReference>
<dbReference type="InterPro" id="IPR055170">
    <property type="entry name" value="GFO_IDH_MocA-like_dom"/>
</dbReference>
<reference evidence="3 4" key="1">
    <citation type="submission" date="2019-06" db="EMBL/GenBank/DDBJ databases">
        <title>Cerasibacillus sp. nov., isolated from maize field.</title>
        <authorList>
            <person name="Lin S.-Y."/>
            <person name="Tsai C.-F."/>
            <person name="Young C.-C."/>
        </authorList>
    </citation>
    <scope>NUCLEOTIDE SEQUENCE [LARGE SCALE GENOMIC DNA]</scope>
    <source>
        <strain evidence="3 4">CC-CFT480</strain>
    </source>
</reference>
<dbReference type="AlphaFoldDB" id="A0A5C8NJ25"/>
<accession>A0A5C8NJ25</accession>
<dbReference type="PANTHER" id="PTHR43377:SF1">
    <property type="entry name" value="BILIVERDIN REDUCTASE A"/>
    <property type="match status" value="1"/>
</dbReference>
<name>A0A5C8NJ25_9BACI</name>
<dbReference type="SUPFAM" id="SSF55347">
    <property type="entry name" value="Glyceraldehyde-3-phosphate dehydrogenase-like, C-terminal domain"/>
    <property type="match status" value="1"/>
</dbReference>
<dbReference type="InterPro" id="IPR036291">
    <property type="entry name" value="NAD(P)-bd_dom_sf"/>
</dbReference>
<feature type="domain" description="GFO/IDH/MocA-like oxidoreductase" evidence="2">
    <location>
        <begin position="130"/>
        <end position="246"/>
    </location>
</feature>
<dbReference type="InterPro" id="IPR051450">
    <property type="entry name" value="Gfo/Idh/MocA_Oxidoreductases"/>
</dbReference>
<feature type="domain" description="Gfo/Idh/MocA-like oxidoreductase N-terminal" evidence="1">
    <location>
        <begin position="2"/>
        <end position="121"/>
    </location>
</feature>
<dbReference type="EMBL" id="VDUW01000012">
    <property type="protein sequence ID" value="TXL61086.1"/>
    <property type="molecule type" value="Genomic_DNA"/>
</dbReference>
<dbReference type="Pfam" id="PF01408">
    <property type="entry name" value="GFO_IDH_MocA"/>
    <property type="match status" value="1"/>
</dbReference>
<dbReference type="InterPro" id="IPR000683">
    <property type="entry name" value="Gfo/Idh/MocA-like_OxRdtase_N"/>
</dbReference>
<dbReference type="Pfam" id="PF22725">
    <property type="entry name" value="GFO_IDH_MocA_C3"/>
    <property type="match status" value="1"/>
</dbReference>
<dbReference type="Gene3D" id="3.40.50.720">
    <property type="entry name" value="NAD(P)-binding Rossmann-like Domain"/>
    <property type="match status" value="1"/>
</dbReference>
<dbReference type="GO" id="GO:0000166">
    <property type="term" value="F:nucleotide binding"/>
    <property type="evidence" value="ECO:0007669"/>
    <property type="project" value="InterPro"/>
</dbReference>
<evidence type="ECO:0000259" key="2">
    <source>
        <dbReference type="Pfam" id="PF22725"/>
    </source>
</evidence>
<gene>
    <name evidence="3" type="ORF">FHP05_13445</name>
</gene>
<protein>
    <submittedName>
        <fullName evidence="3">Gfo/Idh/MocA family oxidoreductase</fullName>
    </submittedName>
</protein>
<organism evidence="3 4">
    <name type="scientific">Cerasibacillus terrae</name>
    <dbReference type="NCBI Taxonomy" id="2498845"/>
    <lineage>
        <taxon>Bacteria</taxon>
        <taxon>Bacillati</taxon>
        <taxon>Bacillota</taxon>
        <taxon>Bacilli</taxon>
        <taxon>Bacillales</taxon>
        <taxon>Bacillaceae</taxon>
        <taxon>Cerasibacillus</taxon>
    </lineage>
</organism>
<dbReference type="PANTHER" id="PTHR43377">
    <property type="entry name" value="BILIVERDIN REDUCTASE A"/>
    <property type="match status" value="1"/>
</dbReference>
<keyword evidence="4" id="KW-1185">Reference proteome</keyword>
<evidence type="ECO:0000313" key="3">
    <source>
        <dbReference type="EMBL" id="TXL61086.1"/>
    </source>
</evidence>
<evidence type="ECO:0000313" key="4">
    <source>
        <dbReference type="Proteomes" id="UP000321574"/>
    </source>
</evidence>
<proteinExistence type="predicted"/>
<dbReference type="Proteomes" id="UP000321574">
    <property type="component" value="Unassembled WGS sequence"/>
</dbReference>
<sequence>MLNILVIGAGTMGRMHAGSFAKMKCVSLVGIVDTDLNKAAKLADQLDTKAFRTYEEAVQQSLVIDAVSICVPTPVHKEFLLKAADDKKHIICEKPLARTLTDAKEMIMYCSERDVKLFVGHVVRFSPEYIKAKLAVEKGVVGKPAVVRTSRGGKFPVASNDWYTAYDSSGGLVLDLLIHDFDFLRWCFGEVERVYAKSSRGRVYERLEYALVTLRYKSGVIAHVEGSWAHQKFTTKFEIAGTEGIIDYDSSKVVSVLTGQNQSNSGGGAAVPESPLEESSYYRELEHFVHCIKTNDDPVISAADAYKAMEISMAVLESIETGKAVTLNNNVKELI</sequence>
<dbReference type="OrthoDB" id="9815825at2"/>
<dbReference type="SUPFAM" id="SSF51735">
    <property type="entry name" value="NAD(P)-binding Rossmann-fold domains"/>
    <property type="match status" value="1"/>
</dbReference>